<proteinExistence type="predicted"/>
<organism evidence="1">
    <name type="scientific">Cucumis melo</name>
    <name type="common">Muskmelon</name>
    <dbReference type="NCBI Taxonomy" id="3656"/>
    <lineage>
        <taxon>Eukaryota</taxon>
        <taxon>Viridiplantae</taxon>
        <taxon>Streptophyta</taxon>
        <taxon>Embryophyta</taxon>
        <taxon>Tracheophyta</taxon>
        <taxon>Spermatophyta</taxon>
        <taxon>Magnoliopsida</taxon>
        <taxon>eudicotyledons</taxon>
        <taxon>Gunneridae</taxon>
        <taxon>Pentapetalae</taxon>
        <taxon>rosids</taxon>
        <taxon>fabids</taxon>
        <taxon>Cucurbitales</taxon>
        <taxon>Cucurbitaceae</taxon>
        <taxon>Benincaseae</taxon>
        <taxon>Cucumis</taxon>
    </lineage>
</organism>
<dbReference type="AlphaFoldDB" id="A0A9I9EKP3"/>
<accession>A0A9I9EKP3</accession>
<dbReference type="Gramene" id="MELO3C034720.2.1">
    <property type="protein sequence ID" value="MELO3C034720.2.1"/>
    <property type="gene ID" value="MELO3C034720.2"/>
</dbReference>
<protein>
    <submittedName>
        <fullName evidence="1">Uncharacterized protein</fullName>
    </submittedName>
</protein>
<sequence length="59" mass="6552">MESVPNTDFNLQPNPLKAYCTKVLKPNDGSTLGYTNKVVSYLIWCFSAELVEDGPAEEN</sequence>
<dbReference type="EnsemblPlants" id="MELO3C034720.2.1">
    <property type="protein sequence ID" value="MELO3C034720.2.1"/>
    <property type="gene ID" value="MELO3C034720.2"/>
</dbReference>
<name>A0A9I9EKP3_CUCME</name>
<evidence type="ECO:0000313" key="1">
    <source>
        <dbReference type="EnsemblPlants" id="MELO3C034720.2.1"/>
    </source>
</evidence>
<reference evidence="1" key="1">
    <citation type="submission" date="2023-03" db="UniProtKB">
        <authorList>
            <consortium name="EnsemblPlants"/>
        </authorList>
    </citation>
    <scope>IDENTIFICATION</scope>
</reference>